<sequence>MKQVQKEAIKNFFLAVQALKDTDVIRSDKYLGDISETICAGLYDLQLAKCGRQVGFDGTSPSGAKIQIKFHGSTTRTNINLGNPDNYDECLVVLGGDSLLRSTDSPSDDFLIYRFDQSLIKTMNKTYSGSYSCGKSFFEGYPDKVFNIRK</sequence>
<dbReference type="Proteomes" id="UP000094808">
    <property type="component" value="Unassembled WGS sequence"/>
</dbReference>
<protein>
    <recommendedName>
        <fullName evidence="1">DUF6998 domain-containing protein</fullName>
    </recommendedName>
</protein>
<name>A0A853R0Y5_9VIBR</name>
<evidence type="ECO:0000313" key="2">
    <source>
        <dbReference type="EMBL" id="OEE33672.1"/>
    </source>
</evidence>
<evidence type="ECO:0000313" key="3">
    <source>
        <dbReference type="Proteomes" id="UP000094808"/>
    </source>
</evidence>
<dbReference type="Pfam" id="PF22522">
    <property type="entry name" value="DUF6998"/>
    <property type="match status" value="1"/>
</dbReference>
<dbReference type="EMBL" id="AJYS02000237">
    <property type="protein sequence ID" value="OEE33672.1"/>
    <property type="molecule type" value="Genomic_DNA"/>
</dbReference>
<dbReference type="InterPro" id="IPR054267">
    <property type="entry name" value="DUF6998"/>
</dbReference>
<accession>A0A853R0Y5</accession>
<keyword evidence="3" id="KW-1185">Reference proteome</keyword>
<organism evidence="2 3">
    <name type="scientific">Vibrio ordalii FS-238</name>
    <dbReference type="NCBI Taxonomy" id="617133"/>
    <lineage>
        <taxon>Bacteria</taxon>
        <taxon>Pseudomonadati</taxon>
        <taxon>Pseudomonadota</taxon>
        <taxon>Gammaproteobacteria</taxon>
        <taxon>Vibrionales</taxon>
        <taxon>Vibrionaceae</taxon>
        <taxon>Vibrio</taxon>
    </lineage>
</organism>
<gene>
    <name evidence="2" type="ORF">A1QS_07440</name>
</gene>
<proteinExistence type="predicted"/>
<evidence type="ECO:0000259" key="1">
    <source>
        <dbReference type="Pfam" id="PF22522"/>
    </source>
</evidence>
<dbReference type="RefSeq" id="WP_017045477.1">
    <property type="nucleotide sequence ID" value="NZ_AJYS02000237.1"/>
</dbReference>
<dbReference type="AlphaFoldDB" id="A0A853R0Y5"/>
<feature type="domain" description="DUF6998" evidence="1">
    <location>
        <begin position="31"/>
        <end position="75"/>
    </location>
</feature>
<comment type="caution">
    <text evidence="2">The sequence shown here is derived from an EMBL/GenBank/DDBJ whole genome shotgun (WGS) entry which is preliminary data.</text>
</comment>
<reference evidence="2 3" key="1">
    <citation type="journal article" date="2012" name="Science">
        <title>Ecological populations of bacteria act as socially cohesive units of antibiotic production and resistance.</title>
        <authorList>
            <person name="Cordero O.X."/>
            <person name="Wildschutte H."/>
            <person name="Kirkup B."/>
            <person name="Proehl S."/>
            <person name="Ngo L."/>
            <person name="Hussain F."/>
            <person name="Le Roux F."/>
            <person name="Mincer T."/>
            <person name="Polz M.F."/>
        </authorList>
    </citation>
    <scope>NUCLEOTIDE SEQUENCE [LARGE SCALE GENOMIC DNA]</scope>
    <source>
        <strain evidence="2 3">FS-238</strain>
    </source>
</reference>